<dbReference type="RefSeq" id="WP_035166943.1">
    <property type="nucleotide sequence ID" value="NZ_CP018906.1"/>
</dbReference>
<dbReference type="Proteomes" id="UP000030361">
    <property type="component" value="Chromosome"/>
</dbReference>
<dbReference type="InterPro" id="IPR008136">
    <property type="entry name" value="CinA_C"/>
</dbReference>
<dbReference type="OrthoDB" id="9801454at2"/>
<dbReference type="KEGG" id="lcu:PL11_009895"/>
<reference evidence="2 3" key="1">
    <citation type="journal article" date="2015" name="Genome Announc.">
        <title>Genome Sequence of Lactobacillus curieae CCTCC M 2011381T, a Novel Producer of Gamma-aminobutyric Acid.</title>
        <authorList>
            <person name="Wang Y."/>
            <person name="Wang Y."/>
            <person name="Lang C."/>
            <person name="Wei D."/>
            <person name="Xu P."/>
            <person name="Xie J."/>
        </authorList>
    </citation>
    <scope>NUCLEOTIDE SEQUENCE [LARGE SCALE GENOMIC DNA]</scope>
    <source>
        <strain evidence="2 3">CCTCC M 2011381</strain>
    </source>
</reference>
<feature type="domain" description="CinA C-terminal" evidence="1">
    <location>
        <begin position="2"/>
        <end position="152"/>
    </location>
</feature>
<evidence type="ECO:0000313" key="2">
    <source>
        <dbReference type="EMBL" id="AQW22217.1"/>
    </source>
</evidence>
<proteinExistence type="predicted"/>
<gene>
    <name evidence="2" type="ORF">PL11_009895</name>
</gene>
<name>A0A1S6QKQ8_9LACO</name>
<keyword evidence="3" id="KW-1185">Reference proteome</keyword>
<evidence type="ECO:0000259" key="1">
    <source>
        <dbReference type="Pfam" id="PF02464"/>
    </source>
</evidence>
<protein>
    <submittedName>
        <fullName evidence="2">Competence protein</fullName>
    </submittedName>
</protein>
<dbReference type="Gene3D" id="3.90.950.20">
    <property type="entry name" value="CinA-like"/>
    <property type="match status" value="1"/>
</dbReference>
<dbReference type="Pfam" id="PF02464">
    <property type="entry name" value="CinA"/>
    <property type="match status" value="1"/>
</dbReference>
<dbReference type="EMBL" id="CP018906">
    <property type="protein sequence ID" value="AQW22217.1"/>
    <property type="molecule type" value="Genomic_DNA"/>
</dbReference>
<accession>A0A1S6QKQ8</accession>
<sequence>MTIQERVVNLLIEKDISITAAESLTAGEFQSTIGQVPGVSSAFEGGFVTYSNEVKEQLLGIPKDVIDTFGVVSGETVVWMANQARSILRKDIGISFTGAAGPDSLEGKPAGTVFIGIALPGDKTYSREYHFDGSRNEIRTHCVEQGLKLVLAEIEK</sequence>
<evidence type="ECO:0000313" key="3">
    <source>
        <dbReference type="Proteomes" id="UP000030361"/>
    </source>
</evidence>
<organism evidence="2 3">
    <name type="scientific">Lentilactobacillus curieae</name>
    <dbReference type="NCBI Taxonomy" id="1138822"/>
    <lineage>
        <taxon>Bacteria</taxon>
        <taxon>Bacillati</taxon>
        <taxon>Bacillota</taxon>
        <taxon>Bacilli</taxon>
        <taxon>Lactobacillales</taxon>
        <taxon>Lactobacillaceae</taxon>
        <taxon>Lentilactobacillus</taxon>
    </lineage>
</organism>
<dbReference type="SUPFAM" id="SSF142433">
    <property type="entry name" value="CinA-like"/>
    <property type="match status" value="1"/>
</dbReference>
<dbReference type="AlphaFoldDB" id="A0A1S6QKQ8"/>
<dbReference type="InterPro" id="IPR036653">
    <property type="entry name" value="CinA-like_C"/>
</dbReference>
<dbReference type="NCBIfam" id="TIGR00199">
    <property type="entry name" value="PncC_domain"/>
    <property type="match status" value="1"/>
</dbReference>